<feature type="region of interest" description="Disordered" evidence="1">
    <location>
        <begin position="1"/>
        <end position="33"/>
    </location>
</feature>
<protein>
    <submittedName>
        <fullName evidence="2">Uncharacterized protein</fullName>
    </submittedName>
</protein>
<comment type="caution">
    <text evidence="2">The sequence shown here is derived from an EMBL/GenBank/DDBJ whole genome shotgun (WGS) entry which is preliminary data.</text>
</comment>
<evidence type="ECO:0000313" key="3">
    <source>
        <dbReference type="Proteomes" id="UP000265520"/>
    </source>
</evidence>
<sequence>RQVAMASQNEMPQMATAGNILATTSPGDNWRPS</sequence>
<feature type="compositionally biased region" description="Polar residues" evidence="1">
    <location>
        <begin position="21"/>
        <end position="33"/>
    </location>
</feature>
<dbReference type="EMBL" id="LXQA010512020">
    <property type="protein sequence ID" value="MCI56423.1"/>
    <property type="molecule type" value="Genomic_DNA"/>
</dbReference>
<evidence type="ECO:0000256" key="1">
    <source>
        <dbReference type="SAM" id="MobiDB-lite"/>
    </source>
</evidence>
<evidence type="ECO:0000313" key="2">
    <source>
        <dbReference type="EMBL" id="MCI56423.1"/>
    </source>
</evidence>
<dbReference type="AlphaFoldDB" id="A0A392T5P5"/>
<feature type="non-terminal residue" evidence="2">
    <location>
        <position position="1"/>
    </location>
</feature>
<feature type="compositionally biased region" description="Polar residues" evidence="1">
    <location>
        <begin position="1"/>
        <end position="11"/>
    </location>
</feature>
<name>A0A392T5P5_9FABA</name>
<accession>A0A392T5P5</accession>
<keyword evidence="3" id="KW-1185">Reference proteome</keyword>
<organism evidence="2 3">
    <name type="scientific">Trifolium medium</name>
    <dbReference type="NCBI Taxonomy" id="97028"/>
    <lineage>
        <taxon>Eukaryota</taxon>
        <taxon>Viridiplantae</taxon>
        <taxon>Streptophyta</taxon>
        <taxon>Embryophyta</taxon>
        <taxon>Tracheophyta</taxon>
        <taxon>Spermatophyta</taxon>
        <taxon>Magnoliopsida</taxon>
        <taxon>eudicotyledons</taxon>
        <taxon>Gunneridae</taxon>
        <taxon>Pentapetalae</taxon>
        <taxon>rosids</taxon>
        <taxon>fabids</taxon>
        <taxon>Fabales</taxon>
        <taxon>Fabaceae</taxon>
        <taxon>Papilionoideae</taxon>
        <taxon>50 kb inversion clade</taxon>
        <taxon>NPAAA clade</taxon>
        <taxon>Hologalegina</taxon>
        <taxon>IRL clade</taxon>
        <taxon>Trifolieae</taxon>
        <taxon>Trifolium</taxon>
    </lineage>
</organism>
<dbReference type="Proteomes" id="UP000265520">
    <property type="component" value="Unassembled WGS sequence"/>
</dbReference>
<proteinExistence type="predicted"/>
<reference evidence="2 3" key="1">
    <citation type="journal article" date="2018" name="Front. Plant Sci.">
        <title>Red Clover (Trifolium pratense) and Zigzag Clover (T. medium) - A Picture of Genomic Similarities and Differences.</title>
        <authorList>
            <person name="Dluhosova J."/>
            <person name="Istvanek J."/>
            <person name="Nedelnik J."/>
            <person name="Repkova J."/>
        </authorList>
    </citation>
    <scope>NUCLEOTIDE SEQUENCE [LARGE SCALE GENOMIC DNA]</scope>
    <source>
        <strain evidence="3">cv. 10/8</strain>
        <tissue evidence="2">Leaf</tissue>
    </source>
</reference>